<keyword evidence="17" id="KW-1185">Reference proteome</keyword>
<evidence type="ECO:0000256" key="8">
    <source>
        <dbReference type="ARBA" id="ARBA00022833"/>
    </source>
</evidence>
<dbReference type="Pfam" id="PF04983">
    <property type="entry name" value="RNA_pol_Rpb1_3"/>
    <property type="match status" value="1"/>
</dbReference>
<feature type="binding site" evidence="12">
    <location>
        <position position="884"/>
    </location>
    <ligand>
        <name>Zn(2+)</name>
        <dbReference type="ChEBI" id="CHEBI:29105"/>
        <label>2</label>
    </ligand>
</feature>
<dbReference type="CDD" id="cd02655">
    <property type="entry name" value="RNAP_beta'_C"/>
    <property type="match status" value="1"/>
</dbReference>
<dbReference type="OrthoDB" id="9815296at2"/>
<dbReference type="Proteomes" id="UP000199771">
    <property type="component" value="Unassembled WGS sequence"/>
</dbReference>
<feature type="domain" description="RNA polymerase N-terminal" evidence="15">
    <location>
        <begin position="235"/>
        <end position="514"/>
    </location>
</feature>
<evidence type="ECO:0000256" key="5">
    <source>
        <dbReference type="ARBA" id="ARBA00022679"/>
    </source>
</evidence>
<evidence type="ECO:0000256" key="9">
    <source>
        <dbReference type="ARBA" id="ARBA00022842"/>
    </source>
</evidence>
<dbReference type="Pfam" id="PF05000">
    <property type="entry name" value="RNA_pol_Rpb1_4"/>
    <property type="match status" value="1"/>
</dbReference>
<dbReference type="Pfam" id="PF00623">
    <property type="entry name" value="RNA_pol_Rpb1_2"/>
    <property type="match status" value="2"/>
</dbReference>
<sequence>MKDLFNLIRNPEEAEDFDAIRIGLASPETIRSWSYGEVKKPETINYRTFKPERDGLFCAKIFGPIKDYECLCGKYKRLKHRGVVCEKCGVEVTVAKVRRERMGHIDLASPVAHIWFLKSLPSRIGLLLDMPLRAIERVLYFEAHIVVDPGLTPLERGQLLTEEDYLNAVEQYGDDFDARMGAEAIHDLLKSIDLQTEAVKLREELNSTNSETKIKKLAKRLKLIEYFIQSGNRPEWMILTVLPVLPPDLRPLVPLDGGRFATSDLNDLYRRVINRNNRLKRLLELTAPDIIVRNEKRMLQEAVDALIDNGRRGRAITGTNKRPLKSLADMIKGKQGRFRQNLLGKRVDYSGRSVIVVGPTLKLHQCGLPKKMALELFKPFVFSRLQRLGIATTIKAAKKMVEREEPAVWDALEECIKEHPVLLNRAPTLHRLGIQAFEPVLIEGKAIQLHPLVCTAFNADFDGDQMAVHVPLSLEAQLEARVLMMSTNNILSPASGDPIIVPSQDVVLGLYWMSRERIAAQGEGMVFADVAEVHRAYENREVDLQARIKVRLKDYTEDGQPVVRLTETTVGRALLSEILPAGVPFSVINKTLTKKEISRVINYVYRRCGTKETVIFADQMMYTGFRMSTKAGISFCLDDIMIPPEKASILAQAEAKVKEVDAEYNQGLTTQGERKNRVIDIWSRANDDISKAMMAQIGTETVKTRDGKEVKQPSFNSVFMMADSGARGSQAQIRQLAGMRGLMAKPDGSIIETPITANFREGLNVLQYFISTHGARKGLADTALKTANSGYLTRRLVDVAQDVVVTAEDCGTEQGLLMMPIVEGGDVLEALRDRVLGRVVLRDAHKPGTSEVVIPAGTMIDEKWADILEKNSIDEIWVRSPITCELPFGVCAKCYGRDLARGHLVNIGEAVGVIAAQSIGEPGTQLTMRTFHVGGAASRAASADGVDARAAGTVRVHNIKTVVNSEGNLVAVSRSGEIGIIDANGRERERYKIPYGATILVKDGDEVNAGQRLAKWDPHTHPIVTELGGFVKMQDFVEGLTVNRETDPLTGVSTLVITDPKTRGASAKDLKPTIMLVDAKGKQLTFAGTDIPAAYTLPPKAIVTVEDGDEVKVGAVIARIPQEASKSRDITGGLPRVADLFEARKPKEPAVLAETTGTIKFGAGTKGKQRIKIVEADGNEVEILVPKWVEIRVFEGESVEKGEIISDGEPSPHDILRLQGVVALANYLVKEIQDVYRLQGVKINDKHIEVIVRQMLRKVEITDPGDSKFLQGEQVEVFQVLAENKRLVAKGERPAKFERLLLGITKASLSTESFISAASFQETTRVLTEASVRGSRDELRGLKENVIVGRLIPAGTGLAYHEQRRKARGGSLLAELQASALNRSGGSFEASAGERLAARAAAVDASGDDDAEGGSEDAAEEGGEE</sequence>
<dbReference type="InterPro" id="IPR042102">
    <property type="entry name" value="RNA_pol_Rpb1_3_sf"/>
</dbReference>
<dbReference type="FunFam" id="4.10.860.120:FF:000001">
    <property type="entry name" value="DNA-directed RNA polymerase subunit beta"/>
    <property type="match status" value="1"/>
</dbReference>
<feature type="region of interest" description="Disordered" evidence="14">
    <location>
        <begin position="1399"/>
        <end position="1425"/>
    </location>
</feature>
<feature type="binding site" evidence="12">
    <location>
        <position position="70"/>
    </location>
    <ligand>
        <name>Zn(2+)</name>
        <dbReference type="ChEBI" id="CHEBI:29105"/>
        <label>1</label>
    </ligand>
</feature>
<comment type="subunit">
    <text evidence="12">The RNAP catalytic core consists of 2 alpha, 1 beta, 1 beta' and 1 omega subunit. When a sigma factor is associated with the core the holoenzyme is formed, which can initiate transcription.</text>
</comment>
<comment type="catalytic activity">
    <reaction evidence="11 12 13">
        <text>RNA(n) + a ribonucleoside 5'-triphosphate = RNA(n+1) + diphosphate</text>
        <dbReference type="Rhea" id="RHEA:21248"/>
        <dbReference type="Rhea" id="RHEA-COMP:14527"/>
        <dbReference type="Rhea" id="RHEA-COMP:17342"/>
        <dbReference type="ChEBI" id="CHEBI:33019"/>
        <dbReference type="ChEBI" id="CHEBI:61557"/>
        <dbReference type="ChEBI" id="CHEBI:140395"/>
        <dbReference type="EC" id="2.7.7.6"/>
    </reaction>
</comment>
<evidence type="ECO:0000256" key="7">
    <source>
        <dbReference type="ARBA" id="ARBA00022723"/>
    </source>
</evidence>
<keyword evidence="5 12" id="KW-0808">Transferase</keyword>
<feature type="binding site" evidence="12">
    <location>
        <position position="891"/>
    </location>
    <ligand>
        <name>Zn(2+)</name>
        <dbReference type="ChEBI" id="CHEBI:29105"/>
        <label>2</label>
    </ligand>
</feature>
<evidence type="ECO:0000313" key="16">
    <source>
        <dbReference type="EMBL" id="SFF52570.1"/>
    </source>
</evidence>
<dbReference type="Gene3D" id="2.40.50.100">
    <property type="match status" value="3"/>
</dbReference>
<dbReference type="GO" id="GO:0000428">
    <property type="term" value="C:DNA-directed RNA polymerase complex"/>
    <property type="evidence" value="ECO:0007669"/>
    <property type="project" value="UniProtKB-KW"/>
</dbReference>
<dbReference type="Pfam" id="PF04998">
    <property type="entry name" value="RNA_pol_Rpb1_5"/>
    <property type="match status" value="1"/>
</dbReference>
<dbReference type="PANTHER" id="PTHR19376:SF54">
    <property type="entry name" value="DNA-DIRECTED RNA POLYMERASE SUBUNIT BETA"/>
    <property type="match status" value="1"/>
</dbReference>
<comment type="similarity">
    <text evidence="1 12 13">Belongs to the RNA polymerase beta' chain family.</text>
</comment>
<reference evidence="16 17" key="1">
    <citation type="submission" date="2016-10" db="EMBL/GenBank/DDBJ databases">
        <authorList>
            <person name="de Groot N.N."/>
        </authorList>
    </citation>
    <scope>NUCLEOTIDE SEQUENCE [LARGE SCALE GENOMIC DNA]</scope>
    <source>
        <strain evidence="16 17">DSM 23609</strain>
    </source>
</reference>
<feature type="binding site" evidence="12">
    <location>
        <position position="894"/>
    </location>
    <ligand>
        <name>Zn(2+)</name>
        <dbReference type="ChEBI" id="CHEBI:29105"/>
        <label>2</label>
    </ligand>
</feature>
<evidence type="ECO:0000256" key="13">
    <source>
        <dbReference type="RuleBase" id="RU004279"/>
    </source>
</evidence>
<feature type="binding site" evidence="12">
    <location>
        <position position="460"/>
    </location>
    <ligand>
        <name>Mg(2+)</name>
        <dbReference type="ChEBI" id="CHEBI:18420"/>
    </ligand>
</feature>
<dbReference type="InterPro" id="IPR038120">
    <property type="entry name" value="Rpb1_funnel_sf"/>
</dbReference>
<dbReference type="InterPro" id="IPR007083">
    <property type="entry name" value="RNA_pol_Rpb1_4"/>
</dbReference>
<evidence type="ECO:0000256" key="1">
    <source>
        <dbReference type="ARBA" id="ARBA00006460"/>
    </source>
</evidence>
<dbReference type="Gene3D" id="2.40.40.20">
    <property type="match status" value="1"/>
</dbReference>
<dbReference type="EMBL" id="FOOC01000007">
    <property type="protein sequence ID" value="SFF52570.1"/>
    <property type="molecule type" value="Genomic_DNA"/>
</dbReference>
<accession>A0A1I2JF07</accession>
<comment type="function">
    <text evidence="12 13">DNA-dependent RNA polymerase catalyzes the transcription of DNA into RNA using the four ribonucleoside triphosphates as substrates.</text>
</comment>
<dbReference type="InterPro" id="IPR007066">
    <property type="entry name" value="RNA_pol_Rpb1_3"/>
</dbReference>
<keyword evidence="4 12" id="KW-0240">DNA-directed RNA polymerase</keyword>
<evidence type="ECO:0000256" key="10">
    <source>
        <dbReference type="ARBA" id="ARBA00023163"/>
    </source>
</evidence>
<comment type="similarity">
    <text evidence="3">In the C-terminal section; belongs to the RNA polymerase beta' chain family.</text>
</comment>
<dbReference type="RefSeq" id="WP_091533676.1">
    <property type="nucleotide sequence ID" value="NZ_FOOC01000007.1"/>
</dbReference>
<evidence type="ECO:0000256" key="3">
    <source>
        <dbReference type="ARBA" id="ARBA00009839"/>
    </source>
</evidence>
<evidence type="ECO:0000256" key="6">
    <source>
        <dbReference type="ARBA" id="ARBA00022695"/>
    </source>
</evidence>
<feature type="binding site" evidence="12">
    <location>
        <position position="88"/>
    </location>
    <ligand>
        <name>Zn(2+)</name>
        <dbReference type="ChEBI" id="CHEBI:29105"/>
        <label>1</label>
    </ligand>
</feature>
<dbReference type="EC" id="2.7.7.6" evidence="12"/>
<organism evidence="16 17">
    <name type="scientific">Fontimonas thermophila</name>
    <dbReference type="NCBI Taxonomy" id="1076937"/>
    <lineage>
        <taxon>Bacteria</taxon>
        <taxon>Pseudomonadati</taxon>
        <taxon>Pseudomonadota</taxon>
        <taxon>Gammaproteobacteria</taxon>
        <taxon>Nevskiales</taxon>
        <taxon>Nevskiaceae</taxon>
        <taxon>Fontimonas</taxon>
    </lineage>
</organism>
<dbReference type="InterPro" id="IPR044893">
    <property type="entry name" value="RNA_pol_Rpb1_clamp_domain"/>
</dbReference>
<name>A0A1I2JF07_9GAMM</name>
<comment type="similarity">
    <text evidence="2">In the N-terminal section; belongs to the RNA polymerase beta chain family.</text>
</comment>
<dbReference type="Gene3D" id="1.10.132.30">
    <property type="match status" value="1"/>
</dbReference>
<dbReference type="InterPro" id="IPR007081">
    <property type="entry name" value="RNA_pol_Rpb1_5"/>
</dbReference>
<evidence type="ECO:0000256" key="11">
    <source>
        <dbReference type="ARBA" id="ARBA00048552"/>
    </source>
</evidence>
<feature type="binding site" evidence="12">
    <location>
        <position position="85"/>
    </location>
    <ligand>
        <name>Zn(2+)</name>
        <dbReference type="ChEBI" id="CHEBI:29105"/>
        <label>1</label>
    </ligand>
</feature>
<dbReference type="NCBIfam" id="TIGR02386">
    <property type="entry name" value="rpoC_TIGR"/>
    <property type="match status" value="1"/>
</dbReference>
<evidence type="ECO:0000256" key="12">
    <source>
        <dbReference type="HAMAP-Rule" id="MF_01322"/>
    </source>
</evidence>
<dbReference type="Gene3D" id="1.10.40.90">
    <property type="match status" value="1"/>
</dbReference>
<dbReference type="GO" id="GO:0003899">
    <property type="term" value="F:DNA-directed RNA polymerase activity"/>
    <property type="evidence" value="ECO:0007669"/>
    <property type="project" value="UniProtKB-UniRule"/>
</dbReference>
<dbReference type="FunFam" id="1.10.132.30:FF:000003">
    <property type="entry name" value="DNA-directed RNA polymerase subunit beta"/>
    <property type="match status" value="1"/>
</dbReference>
<evidence type="ECO:0000256" key="4">
    <source>
        <dbReference type="ARBA" id="ARBA00022478"/>
    </source>
</evidence>
<evidence type="ECO:0000313" key="17">
    <source>
        <dbReference type="Proteomes" id="UP000199771"/>
    </source>
</evidence>
<comment type="cofactor">
    <cofactor evidence="12">
        <name>Zn(2+)</name>
        <dbReference type="ChEBI" id="CHEBI:29105"/>
    </cofactor>
    <text evidence="12">Binds 2 Zn(2+) ions per subunit.</text>
</comment>
<dbReference type="STRING" id="1076937.SAMN04488120_10710"/>
<keyword evidence="6 12" id="KW-0548">Nucleotidyltransferase</keyword>
<keyword evidence="9 12" id="KW-0460">Magnesium</keyword>
<dbReference type="GO" id="GO:0006351">
    <property type="term" value="P:DNA-templated transcription"/>
    <property type="evidence" value="ECO:0007669"/>
    <property type="project" value="UniProtKB-UniRule"/>
</dbReference>
<dbReference type="Gene3D" id="1.10.274.100">
    <property type="entry name" value="RNA polymerase Rpb1, domain 3"/>
    <property type="match status" value="2"/>
</dbReference>
<dbReference type="InterPro" id="IPR045867">
    <property type="entry name" value="DNA-dir_RpoC_beta_prime"/>
</dbReference>
<dbReference type="InterPro" id="IPR006592">
    <property type="entry name" value="RNA_pol_N"/>
</dbReference>
<evidence type="ECO:0000259" key="15">
    <source>
        <dbReference type="SMART" id="SM00663"/>
    </source>
</evidence>
<dbReference type="HAMAP" id="MF_01322">
    <property type="entry name" value="RNApol_bact_RpoC"/>
    <property type="match status" value="1"/>
</dbReference>
<evidence type="ECO:0000256" key="14">
    <source>
        <dbReference type="SAM" id="MobiDB-lite"/>
    </source>
</evidence>
<dbReference type="GO" id="GO:0003677">
    <property type="term" value="F:DNA binding"/>
    <property type="evidence" value="ECO:0007669"/>
    <property type="project" value="UniProtKB-UniRule"/>
</dbReference>
<dbReference type="FunFam" id="1.10.150.390:FF:000002">
    <property type="entry name" value="DNA-directed RNA polymerase subunit beta"/>
    <property type="match status" value="1"/>
</dbReference>
<feature type="binding site" evidence="12">
    <location>
        <position position="464"/>
    </location>
    <ligand>
        <name>Mg(2+)</name>
        <dbReference type="ChEBI" id="CHEBI:18420"/>
    </ligand>
</feature>
<feature type="binding site" evidence="12">
    <location>
        <position position="810"/>
    </location>
    <ligand>
        <name>Zn(2+)</name>
        <dbReference type="ChEBI" id="CHEBI:29105"/>
        <label>2</label>
    </ligand>
</feature>
<dbReference type="Gene3D" id="4.10.860.120">
    <property type="entry name" value="RNA polymerase II, clamp domain"/>
    <property type="match status" value="1"/>
</dbReference>
<dbReference type="GO" id="GO:0000287">
    <property type="term" value="F:magnesium ion binding"/>
    <property type="evidence" value="ECO:0007669"/>
    <property type="project" value="UniProtKB-UniRule"/>
</dbReference>
<dbReference type="SMART" id="SM00663">
    <property type="entry name" value="RPOLA_N"/>
    <property type="match status" value="1"/>
</dbReference>
<protein>
    <recommendedName>
        <fullName evidence="12">DNA-directed RNA polymerase subunit beta'</fullName>
        <shortName evidence="12">RNAP subunit beta'</shortName>
        <ecNumber evidence="12">2.7.7.6</ecNumber>
    </recommendedName>
    <alternativeName>
        <fullName evidence="12">RNA polymerase subunit beta'</fullName>
    </alternativeName>
    <alternativeName>
        <fullName evidence="12">Transcriptase subunit beta'</fullName>
    </alternativeName>
</protein>
<dbReference type="InterPro" id="IPR000722">
    <property type="entry name" value="RNA_pol_asu"/>
</dbReference>
<dbReference type="InterPro" id="IPR012754">
    <property type="entry name" value="DNA-dir_RpoC_beta_prime_bact"/>
</dbReference>
<feature type="binding site" evidence="12">
    <location>
        <position position="72"/>
    </location>
    <ligand>
        <name>Zn(2+)</name>
        <dbReference type="ChEBI" id="CHEBI:29105"/>
        <label>1</label>
    </ligand>
</feature>
<dbReference type="Pfam" id="PF04997">
    <property type="entry name" value="RNA_pol_Rpb1_1"/>
    <property type="match status" value="1"/>
</dbReference>
<proteinExistence type="inferred from homology"/>
<keyword evidence="8 12" id="KW-0862">Zinc</keyword>
<comment type="cofactor">
    <cofactor evidence="12">
        <name>Mg(2+)</name>
        <dbReference type="ChEBI" id="CHEBI:18420"/>
    </cofactor>
    <text evidence="12">Binds 1 Mg(2+) ion per subunit.</text>
</comment>
<dbReference type="InterPro" id="IPR007080">
    <property type="entry name" value="RNA_pol_Rpb1_1"/>
</dbReference>
<dbReference type="GO" id="GO:0008270">
    <property type="term" value="F:zinc ion binding"/>
    <property type="evidence" value="ECO:0007669"/>
    <property type="project" value="UniProtKB-UniRule"/>
</dbReference>
<feature type="binding site" evidence="12">
    <location>
        <position position="462"/>
    </location>
    <ligand>
        <name>Mg(2+)</name>
        <dbReference type="ChEBI" id="CHEBI:18420"/>
    </ligand>
</feature>
<dbReference type="CDD" id="cd01609">
    <property type="entry name" value="RNAP_beta'_N"/>
    <property type="match status" value="1"/>
</dbReference>
<gene>
    <name evidence="12" type="primary">rpoC</name>
    <name evidence="16" type="ORF">SAMN04488120_10710</name>
</gene>
<feature type="compositionally biased region" description="Acidic residues" evidence="14">
    <location>
        <begin position="1406"/>
        <end position="1425"/>
    </location>
</feature>
<keyword evidence="10 12" id="KW-0804">Transcription</keyword>
<dbReference type="PANTHER" id="PTHR19376">
    <property type="entry name" value="DNA-DIRECTED RNA POLYMERASE"/>
    <property type="match status" value="1"/>
</dbReference>
<keyword evidence="7 12" id="KW-0479">Metal-binding</keyword>
<evidence type="ECO:0000256" key="2">
    <source>
        <dbReference type="ARBA" id="ARBA00007616"/>
    </source>
</evidence>
<dbReference type="SUPFAM" id="SSF64484">
    <property type="entry name" value="beta and beta-prime subunits of DNA dependent RNA-polymerase"/>
    <property type="match status" value="1"/>
</dbReference>
<dbReference type="Gene3D" id="1.10.1790.20">
    <property type="match status" value="1"/>
</dbReference>
<dbReference type="Gene3D" id="1.10.150.390">
    <property type="match status" value="1"/>
</dbReference>